<reference evidence="2 3" key="1">
    <citation type="journal article" date="2021" name="Sci. Rep.">
        <title>The genome of the diatom Chaetoceros tenuissimus carries an ancient integrated fragment of an extant virus.</title>
        <authorList>
            <person name="Hongo Y."/>
            <person name="Kimura K."/>
            <person name="Takaki Y."/>
            <person name="Yoshida Y."/>
            <person name="Baba S."/>
            <person name="Kobayashi G."/>
            <person name="Nagasaki K."/>
            <person name="Hano T."/>
            <person name="Tomaru Y."/>
        </authorList>
    </citation>
    <scope>NUCLEOTIDE SEQUENCE [LARGE SCALE GENOMIC DNA]</scope>
    <source>
        <strain evidence="2 3">NIES-3715</strain>
    </source>
</reference>
<gene>
    <name evidence="2" type="ORF">CTEN210_00444</name>
</gene>
<keyword evidence="3" id="KW-1185">Reference proteome</keyword>
<proteinExistence type="predicted"/>
<sequence length="104" mass="11730">MSAPNPVQRTALQLFRDCLRLVRHIAPGESPKALALRTMVRGEFQKNKNVKDEAQIEVLKAGAIRALSNYMLFESGAKDQKLGTAMKKFNEDERKGIDTKKENK</sequence>
<dbReference type="PANTHER" id="PTHR47579">
    <property type="entry name" value="COMPLEX 1 LYR PROTEIN"/>
    <property type="match status" value="1"/>
</dbReference>
<evidence type="ECO:0000313" key="2">
    <source>
        <dbReference type="EMBL" id="GFH43970.1"/>
    </source>
</evidence>
<dbReference type="Pfam" id="PF05347">
    <property type="entry name" value="Complex1_LYR"/>
    <property type="match status" value="1"/>
</dbReference>
<dbReference type="InterPro" id="IPR008011">
    <property type="entry name" value="Complex1_LYR_dom"/>
</dbReference>
<dbReference type="PANTHER" id="PTHR47579:SF3">
    <property type="entry name" value="COMPLEX 1 LYR PROTEIN DOMAIN-CONTAINING PROTEIN"/>
    <property type="match status" value="1"/>
</dbReference>
<dbReference type="CDD" id="cd20251">
    <property type="entry name" value="Complex1_LYR_SF"/>
    <property type="match status" value="1"/>
</dbReference>
<evidence type="ECO:0000259" key="1">
    <source>
        <dbReference type="Pfam" id="PF05347"/>
    </source>
</evidence>
<name>A0AAD3GYU3_9STRA</name>
<dbReference type="EMBL" id="BLLK01000019">
    <property type="protein sequence ID" value="GFH43970.1"/>
    <property type="molecule type" value="Genomic_DNA"/>
</dbReference>
<accession>A0AAD3GYU3</accession>
<feature type="domain" description="Complex 1 LYR protein" evidence="1">
    <location>
        <begin position="9"/>
        <end position="67"/>
    </location>
</feature>
<protein>
    <recommendedName>
        <fullName evidence="1">Complex 1 LYR protein domain-containing protein</fullName>
    </recommendedName>
</protein>
<evidence type="ECO:0000313" key="3">
    <source>
        <dbReference type="Proteomes" id="UP001054902"/>
    </source>
</evidence>
<comment type="caution">
    <text evidence="2">The sequence shown here is derived from an EMBL/GenBank/DDBJ whole genome shotgun (WGS) entry which is preliminary data.</text>
</comment>
<organism evidence="2 3">
    <name type="scientific">Chaetoceros tenuissimus</name>
    <dbReference type="NCBI Taxonomy" id="426638"/>
    <lineage>
        <taxon>Eukaryota</taxon>
        <taxon>Sar</taxon>
        <taxon>Stramenopiles</taxon>
        <taxon>Ochrophyta</taxon>
        <taxon>Bacillariophyta</taxon>
        <taxon>Coscinodiscophyceae</taxon>
        <taxon>Chaetocerotophycidae</taxon>
        <taxon>Chaetocerotales</taxon>
        <taxon>Chaetocerotaceae</taxon>
        <taxon>Chaetoceros</taxon>
    </lineage>
</organism>
<dbReference type="AlphaFoldDB" id="A0AAD3GYU3"/>
<dbReference type="Proteomes" id="UP001054902">
    <property type="component" value="Unassembled WGS sequence"/>
</dbReference>